<dbReference type="Gene3D" id="2.60.40.10">
    <property type="entry name" value="Immunoglobulins"/>
    <property type="match status" value="1"/>
</dbReference>
<accession>A0A918KAT9</accession>
<evidence type="ECO:0000313" key="8">
    <source>
        <dbReference type="EMBL" id="GGX57246.1"/>
    </source>
</evidence>
<dbReference type="InterPro" id="IPR014756">
    <property type="entry name" value="Ig_E-set"/>
</dbReference>
<evidence type="ECO:0000313" key="9">
    <source>
        <dbReference type="Proteomes" id="UP000600865"/>
    </source>
</evidence>
<dbReference type="AlphaFoldDB" id="A0A918KAT9"/>
<dbReference type="SUPFAM" id="SSF81296">
    <property type="entry name" value="E set domains"/>
    <property type="match status" value="1"/>
</dbReference>
<reference evidence="8 9" key="1">
    <citation type="journal article" date="2014" name="Int. J. Syst. Evol. Microbiol.">
        <title>Complete genome sequence of Corynebacterium casei LMG S-19264T (=DSM 44701T), isolated from a smear-ripened cheese.</title>
        <authorList>
            <consortium name="US DOE Joint Genome Institute (JGI-PGF)"/>
            <person name="Walter F."/>
            <person name="Albersmeier A."/>
            <person name="Kalinowski J."/>
            <person name="Ruckert C."/>
        </authorList>
    </citation>
    <scope>NUCLEOTIDE SEQUENCE [LARGE SCALE GENOMIC DNA]</scope>
    <source>
        <strain evidence="8 9">KCTC 23968</strain>
    </source>
</reference>
<comment type="similarity">
    <text evidence="1">Belongs to the glycosyl hydrolase 9 (cellulase E) family.</text>
</comment>
<dbReference type="SUPFAM" id="SSF48208">
    <property type="entry name" value="Six-hairpin glycosidases"/>
    <property type="match status" value="1"/>
</dbReference>
<dbReference type="InterPro" id="IPR001701">
    <property type="entry name" value="Glyco_hydro_9"/>
</dbReference>
<dbReference type="InterPro" id="IPR013783">
    <property type="entry name" value="Ig-like_fold"/>
</dbReference>
<feature type="region of interest" description="Disordered" evidence="4">
    <location>
        <begin position="269"/>
        <end position="288"/>
    </location>
</feature>
<protein>
    <recommendedName>
        <fullName evidence="10">LacI family transcriptional regulator</fullName>
    </recommendedName>
</protein>
<name>A0A918KAT9_9PROT</name>
<dbReference type="CDD" id="cd02850">
    <property type="entry name" value="E_set_Cellulase_N"/>
    <property type="match status" value="1"/>
</dbReference>
<feature type="signal peptide" evidence="5">
    <location>
        <begin position="1"/>
        <end position="22"/>
    </location>
</feature>
<dbReference type="EMBL" id="BMYV01000001">
    <property type="protein sequence ID" value="GGX57246.1"/>
    <property type="molecule type" value="Genomic_DNA"/>
</dbReference>
<dbReference type="Gene3D" id="1.50.10.10">
    <property type="match status" value="1"/>
</dbReference>
<feature type="chain" id="PRO_5037938844" description="LacI family transcriptional regulator" evidence="5">
    <location>
        <begin position="23"/>
        <end position="631"/>
    </location>
</feature>
<dbReference type="RefSeq" id="WP_189580327.1">
    <property type="nucleotide sequence ID" value="NZ_BMYV01000001.1"/>
</dbReference>
<evidence type="ECO:0000256" key="2">
    <source>
        <dbReference type="ARBA" id="ARBA00023277"/>
    </source>
</evidence>
<evidence type="ECO:0000256" key="1">
    <source>
        <dbReference type="ARBA" id="ARBA00007072"/>
    </source>
</evidence>
<sequence length="631" mass="69472">MKRSLCLSLFCLSACAQTAAEASPPPPIIVDQFGYLPALDKIAVVKDPKVGFDAGRSFTPSQNYGVVNLGTGKVVFTGAPLAWRGGDTDAASGDRIWHFDFSEVKTPGTYVVRDMALGVDSYAFEISPTVYTPVLKTAFKTLYLQRAGFEKRAPFVSTAFADKASHLGKGQDTEARLFSDMDNPETARDLRGGWYDAGDYNKYTSWTANYVTWLLAAYLENPSVWTDDFGIPESGNGTPDILDEVKWGLDWLERMQNDDGAMLSVMSLDSASPPSAAKGPSRYGPPNSSATLTSAGAFAMAAKVYTDVRGFDEATRRYAERAYKAWRWVEANPRVKFYNNDARSGSEGLAAGQQEVEADRMGKKMLISAIHMSALTGDSYFNEIVEKLYRQVNPMDAGVPNGFEGTMAYDMLYYARQPQTPKRFAARIKRDYVTKVLNGYNAWPAVANVEDPYRAFSDGYWWGSNSNKMRRAQVFTQAIVADVGEAPKQDYLNAGAGYLHYIHGVNPLNKTYLSNMGGQGAENSVTEFYHNWFADGTDWDRVGTSKYGPAPGFLVGGPNDSYERDGCCADVCGGFGAKMCEIPVKSPPTGQPPAKSYADFNEGWPINSWSVTENSNSYQINYLRVLSKYAR</sequence>
<dbReference type="InterPro" id="IPR012341">
    <property type="entry name" value="6hp_glycosidase-like_sf"/>
</dbReference>
<evidence type="ECO:0000259" key="6">
    <source>
        <dbReference type="Pfam" id="PF00759"/>
    </source>
</evidence>
<dbReference type="InterPro" id="IPR008928">
    <property type="entry name" value="6-hairpin_glycosidase_sf"/>
</dbReference>
<keyword evidence="3" id="KW-0624">Polysaccharide degradation</keyword>
<proteinExistence type="inferred from homology"/>
<evidence type="ECO:0000259" key="7">
    <source>
        <dbReference type="Pfam" id="PF02927"/>
    </source>
</evidence>
<evidence type="ECO:0000256" key="5">
    <source>
        <dbReference type="SAM" id="SignalP"/>
    </source>
</evidence>
<dbReference type="Proteomes" id="UP000600865">
    <property type="component" value="Unassembled WGS sequence"/>
</dbReference>
<evidence type="ECO:0000256" key="4">
    <source>
        <dbReference type="SAM" id="MobiDB-lite"/>
    </source>
</evidence>
<dbReference type="Pfam" id="PF00759">
    <property type="entry name" value="Glyco_hydro_9"/>
    <property type="match status" value="1"/>
</dbReference>
<keyword evidence="9" id="KW-1185">Reference proteome</keyword>
<feature type="domain" description="Cellulase Ig-like" evidence="7">
    <location>
        <begin position="25"/>
        <end position="113"/>
    </location>
</feature>
<gene>
    <name evidence="8" type="ORF">GCM10011309_02740</name>
</gene>
<dbReference type="Pfam" id="PF02927">
    <property type="entry name" value="CelD_N"/>
    <property type="match status" value="1"/>
</dbReference>
<comment type="caution">
    <text evidence="8">The sequence shown here is derived from an EMBL/GenBank/DDBJ whole genome shotgun (WGS) entry which is preliminary data.</text>
</comment>
<keyword evidence="5" id="KW-0732">Signal</keyword>
<evidence type="ECO:0008006" key="10">
    <source>
        <dbReference type="Google" id="ProtNLM"/>
    </source>
</evidence>
<dbReference type="GO" id="GO:0008810">
    <property type="term" value="F:cellulase activity"/>
    <property type="evidence" value="ECO:0007669"/>
    <property type="project" value="InterPro"/>
</dbReference>
<dbReference type="GO" id="GO:0000272">
    <property type="term" value="P:polysaccharide catabolic process"/>
    <property type="evidence" value="ECO:0007669"/>
    <property type="project" value="UniProtKB-KW"/>
</dbReference>
<feature type="domain" description="Glycoside hydrolase family 9" evidence="6">
    <location>
        <begin position="131"/>
        <end position="616"/>
    </location>
</feature>
<dbReference type="InterPro" id="IPR004197">
    <property type="entry name" value="Cellulase_Ig-like"/>
</dbReference>
<organism evidence="8 9">
    <name type="scientific">Litorimonas cladophorae</name>
    <dbReference type="NCBI Taxonomy" id="1220491"/>
    <lineage>
        <taxon>Bacteria</taxon>
        <taxon>Pseudomonadati</taxon>
        <taxon>Pseudomonadota</taxon>
        <taxon>Alphaproteobacteria</taxon>
        <taxon>Maricaulales</taxon>
        <taxon>Robiginitomaculaceae</taxon>
    </lineage>
</organism>
<keyword evidence="2" id="KW-0119">Carbohydrate metabolism</keyword>
<feature type="compositionally biased region" description="Low complexity" evidence="4">
    <location>
        <begin position="270"/>
        <end position="281"/>
    </location>
</feature>
<evidence type="ECO:0000256" key="3">
    <source>
        <dbReference type="ARBA" id="ARBA00023326"/>
    </source>
</evidence>